<dbReference type="GeneID" id="63786320"/>
<feature type="domain" description="N-acetyltransferase" evidence="4">
    <location>
        <begin position="1"/>
        <end position="144"/>
    </location>
</feature>
<evidence type="ECO:0000313" key="6">
    <source>
        <dbReference type="Proteomes" id="UP000193685"/>
    </source>
</evidence>
<comment type="caution">
    <text evidence="5">The sequence shown here is derived from an EMBL/GenBank/DDBJ whole genome shotgun (WGS) entry which is preliminary data.</text>
</comment>
<dbReference type="PROSITE" id="PS51186">
    <property type="entry name" value="GNAT"/>
    <property type="match status" value="1"/>
</dbReference>
<keyword evidence="2 5" id="KW-0012">Acyltransferase</keyword>
<dbReference type="PANTHER" id="PTHR45910">
    <property type="entry name" value="N-ALPHA-ACETYLTRANSFERASE 20"/>
    <property type="match status" value="1"/>
</dbReference>
<feature type="signal peptide" evidence="3">
    <location>
        <begin position="1"/>
        <end position="20"/>
    </location>
</feature>
<evidence type="ECO:0000313" key="5">
    <source>
        <dbReference type="EMBL" id="ORY79397.1"/>
    </source>
</evidence>
<accession>A0A1Y2F6V7</accession>
<dbReference type="OrthoDB" id="10264728at2759"/>
<organism evidence="5 6">
    <name type="scientific">Protomyces lactucae-debilis</name>
    <dbReference type="NCBI Taxonomy" id="2754530"/>
    <lineage>
        <taxon>Eukaryota</taxon>
        <taxon>Fungi</taxon>
        <taxon>Dikarya</taxon>
        <taxon>Ascomycota</taxon>
        <taxon>Taphrinomycotina</taxon>
        <taxon>Taphrinomycetes</taxon>
        <taxon>Taphrinales</taxon>
        <taxon>Protomycetaceae</taxon>
        <taxon>Protomyces</taxon>
    </lineage>
</organism>
<name>A0A1Y2F6V7_PROLT</name>
<evidence type="ECO:0000256" key="2">
    <source>
        <dbReference type="ARBA" id="ARBA00023315"/>
    </source>
</evidence>
<gene>
    <name evidence="5" type="ORF">BCR37DRAFT_381534</name>
</gene>
<dbReference type="InterPro" id="IPR000182">
    <property type="entry name" value="GNAT_dom"/>
</dbReference>
<dbReference type="GO" id="GO:0004596">
    <property type="term" value="F:protein-N-terminal amino-acid acetyltransferase activity"/>
    <property type="evidence" value="ECO:0007669"/>
    <property type="project" value="TreeGrafter"/>
</dbReference>
<dbReference type="Proteomes" id="UP000193685">
    <property type="component" value="Unassembled WGS sequence"/>
</dbReference>
<keyword evidence="1 5" id="KW-0808">Transferase</keyword>
<dbReference type="InterPro" id="IPR051646">
    <property type="entry name" value="NatB_acetyltransferase_subunit"/>
</dbReference>
<proteinExistence type="predicted"/>
<evidence type="ECO:0000256" key="1">
    <source>
        <dbReference type="ARBA" id="ARBA00022679"/>
    </source>
</evidence>
<feature type="chain" id="PRO_5012214914" evidence="3">
    <location>
        <begin position="21"/>
        <end position="171"/>
    </location>
</feature>
<sequence length="171" mass="19193">MTSIISPSISLILLVGQVYSQPSSLPMAKSWATASHLAPFFFANELVMGKTEGRGKDWHGHVTAVTVAPPYRRLGLAKKMMRLLEHASEAQDAFFVDLFVRSSNALAIDMYRSFGYVVYRRVVDYYSSSKGPNEDAFDMRIPLKRDVDKESIHGHGEDNRIEADAFPDYSI</sequence>
<evidence type="ECO:0000256" key="3">
    <source>
        <dbReference type="SAM" id="SignalP"/>
    </source>
</evidence>
<evidence type="ECO:0000259" key="4">
    <source>
        <dbReference type="PROSITE" id="PS51186"/>
    </source>
</evidence>
<dbReference type="InterPro" id="IPR016181">
    <property type="entry name" value="Acyl_CoA_acyltransferase"/>
</dbReference>
<dbReference type="GO" id="GO:0031416">
    <property type="term" value="C:NatB complex"/>
    <property type="evidence" value="ECO:0007669"/>
    <property type="project" value="TreeGrafter"/>
</dbReference>
<keyword evidence="3" id="KW-0732">Signal</keyword>
<keyword evidence="6" id="KW-1185">Reference proteome</keyword>
<dbReference type="Pfam" id="PF00583">
    <property type="entry name" value="Acetyltransf_1"/>
    <property type="match status" value="1"/>
</dbReference>
<reference evidence="5 6" key="1">
    <citation type="submission" date="2016-07" db="EMBL/GenBank/DDBJ databases">
        <title>Pervasive Adenine N6-methylation of Active Genes in Fungi.</title>
        <authorList>
            <consortium name="DOE Joint Genome Institute"/>
            <person name="Mondo S.J."/>
            <person name="Dannebaum R.O."/>
            <person name="Kuo R.C."/>
            <person name="Labutti K."/>
            <person name="Haridas S."/>
            <person name="Kuo A."/>
            <person name="Salamov A."/>
            <person name="Ahrendt S.R."/>
            <person name="Lipzen A."/>
            <person name="Sullivan W."/>
            <person name="Andreopoulos W.B."/>
            <person name="Clum A."/>
            <person name="Lindquist E."/>
            <person name="Daum C."/>
            <person name="Ramamoorthy G.K."/>
            <person name="Gryganskyi A."/>
            <person name="Culley D."/>
            <person name="Magnuson J.K."/>
            <person name="James T.Y."/>
            <person name="O'Malley M.A."/>
            <person name="Stajich J.E."/>
            <person name="Spatafora J.W."/>
            <person name="Visel A."/>
            <person name="Grigoriev I.V."/>
        </authorList>
    </citation>
    <scope>NUCLEOTIDE SEQUENCE [LARGE SCALE GENOMIC DNA]</scope>
    <source>
        <strain evidence="5 6">12-1054</strain>
    </source>
</reference>
<dbReference type="Gene3D" id="3.40.630.30">
    <property type="match status" value="1"/>
</dbReference>
<dbReference type="PANTHER" id="PTHR45910:SF1">
    <property type="entry name" value="N-ALPHA-ACETYLTRANSFERASE 20"/>
    <property type="match status" value="1"/>
</dbReference>
<dbReference type="STRING" id="56484.A0A1Y2F6V7"/>
<dbReference type="SUPFAM" id="SSF55729">
    <property type="entry name" value="Acyl-CoA N-acyltransferases (Nat)"/>
    <property type="match status" value="1"/>
</dbReference>
<protein>
    <submittedName>
        <fullName evidence="5">Acyl-CoA N-acyltransferase</fullName>
    </submittedName>
</protein>
<dbReference type="RefSeq" id="XP_040723768.1">
    <property type="nucleotide sequence ID" value="XM_040869721.1"/>
</dbReference>
<dbReference type="AlphaFoldDB" id="A0A1Y2F6V7"/>
<dbReference type="EMBL" id="MCFI01000015">
    <property type="protein sequence ID" value="ORY79397.1"/>
    <property type="molecule type" value="Genomic_DNA"/>
</dbReference>
<dbReference type="CDD" id="cd04301">
    <property type="entry name" value="NAT_SF"/>
    <property type="match status" value="1"/>
</dbReference>
<dbReference type="OMA" id="PFFFANE"/>